<dbReference type="Pfam" id="PF00126">
    <property type="entry name" value="HTH_1"/>
    <property type="match status" value="1"/>
</dbReference>
<dbReference type="Proteomes" id="UP000281332">
    <property type="component" value="Unassembled WGS sequence"/>
</dbReference>
<dbReference type="CDD" id="cd08422">
    <property type="entry name" value="PBP2_CrgA_like"/>
    <property type="match status" value="1"/>
</dbReference>
<evidence type="ECO:0000259" key="5">
    <source>
        <dbReference type="PROSITE" id="PS50931"/>
    </source>
</evidence>
<dbReference type="InterPro" id="IPR005119">
    <property type="entry name" value="LysR_subst-bd"/>
</dbReference>
<dbReference type="InterPro" id="IPR058163">
    <property type="entry name" value="LysR-type_TF_proteobact-type"/>
</dbReference>
<dbReference type="InterPro" id="IPR000847">
    <property type="entry name" value="LysR_HTH_N"/>
</dbReference>
<dbReference type="GO" id="GO:0003700">
    <property type="term" value="F:DNA-binding transcription factor activity"/>
    <property type="evidence" value="ECO:0007669"/>
    <property type="project" value="InterPro"/>
</dbReference>
<dbReference type="EMBL" id="RMVG01000021">
    <property type="protein sequence ID" value="RPD94645.1"/>
    <property type="molecule type" value="Genomic_DNA"/>
</dbReference>
<dbReference type="InterPro" id="IPR036388">
    <property type="entry name" value="WH-like_DNA-bd_sf"/>
</dbReference>
<dbReference type="GO" id="GO:0043565">
    <property type="term" value="F:sequence-specific DNA binding"/>
    <property type="evidence" value="ECO:0007669"/>
    <property type="project" value="TreeGrafter"/>
</dbReference>
<dbReference type="Pfam" id="PF03466">
    <property type="entry name" value="LysR_substrate"/>
    <property type="match status" value="1"/>
</dbReference>
<evidence type="ECO:0000313" key="6">
    <source>
        <dbReference type="EMBL" id="RPD94645.1"/>
    </source>
</evidence>
<organism evidence="6 7">
    <name type="scientific">Candidatus Pantoea deserta</name>
    <dbReference type="NCBI Taxonomy" id="1869313"/>
    <lineage>
        <taxon>Bacteria</taxon>
        <taxon>Pseudomonadati</taxon>
        <taxon>Pseudomonadota</taxon>
        <taxon>Gammaproteobacteria</taxon>
        <taxon>Enterobacterales</taxon>
        <taxon>Erwiniaceae</taxon>
        <taxon>Pantoea</taxon>
    </lineage>
</organism>
<dbReference type="Gene3D" id="1.10.10.10">
    <property type="entry name" value="Winged helix-like DNA-binding domain superfamily/Winged helix DNA-binding domain"/>
    <property type="match status" value="1"/>
</dbReference>
<proteinExistence type="inferred from homology"/>
<dbReference type="Gene3D" id="3.40.190.290">
    <property type="match status" value="1"/>
</dbReference>
<dbReference type="GO" id="GO:0006351">
    <property type="term" value="P:DNA-templated transcription"/>
    <property type="evidence" value="ECO:0007669"/>
    <property type="project" value="TreeGrafter"/>
</dbReference>
<dbReference type="InterPro" id="IPR036390">
    <property type="entry name" value="WH_DNA-bd_sf"/>
</dbReference>
<dbReference type="PANTHER" id="PTHR30537:SF5">
    <property type="entry name" value="HTH-TYPE TRANSCRIPTIONAL ACTIVATOR TTDR-RELATED"/>
    <property type="match status" value="1"/>
</dbReference>
<dbReference type="PROSITE" id="PS50931">
    <property type="entry name" value="HTH_LYSR"/>
    <property type="match status" value="1"/>
</dbReference>
<keyword evidence="3" id="KW-0238">DNA-binding</keyword>
<feature type="domain" description="HTH lysR-type" evidence="5">
    <location>
        <begin position="7"/>
        <end position="64"/>
    </location>
</feature>
<dbReference type="OrthoDB" id="8885940at2"/>
<evidence type="ECO:0000313" key="7">
    <source>
        <dbReference type="Proteomes" id="UP000281332"/>
    </source>
</evidence>
<dbReference type="FunFam" id="1.10.10.10:FF:000001">
    <property type="entry name" value="LysR family transcriptional regulator"/>
    <property type="match status" value="1"/>
</dbReference>
<evidence type="ECO:0000256" key="1">
    <source>
        <dbReference type="ARBA" id="ARBA00009437"/>
    </source>
</evidence>
<comment type="similarity">
    <text evidence="1">Belongs to the LysR transcriptional regulatory family.</text>
</comment>
<evidence type="ECO:0000256" key="3">
    <source>
        <dbReference type="ARBA" id="ARBA00023125"/>
    </source>
</evidence>
<keyword evidence="4" id="KW-0804">Transcription</keyword>
<name>A0A3N4NGR9_9GAMM</name>
<dbReference type="PANTHER" id="PTHR30537">
    <property type="entry name" value="HTH-TYPE TRANSCRIPTIONAL REGULATOR"/>
    <property type="match status" value="1"/>
</dbReference>
<reference evidence="6 7" key="1">
    <citation type="submission" date="2018-11" db="EMBL/GenBank/DDBJ databases">
        <title>Whole genome sequencing of Pantoea sp. RIT388.</title>
        <authorList>
            <person name="Gan H.M."/>
            <person name="Hudson A.O."/>
        </authorList>
    </citation>
    <scope>NUCLEOTIDE SEQUENCE [LARGE SCALE GENOMIC DNA]</scope>
    <source>
        <strain evidence="6 7">RIT388</strain>
    </source>
</reference>
<gene>
    <name evidence="6" type="ORF">BBB56_20280</name>
</gene>
<dbReference type="AlphaFoldDB" id="A0A3N4NGR9"/>
<accession>A0A3N4NGR9</accession>
<comment type="caution">
    <text evidence="6">The sequence shown here is derived from an EMBL/GenBank/DDBJ whole genome shotgun (WGS) entry which is preliminary data.</text>
</comment>
<keyword evidence="7" id="KW-1185">Reference proteome</keyword>
<keyword evidence="2" id="KW-0805">Transcription regulation</keyword>
<evidence type="ECO:0000256" key="2">
    <source>
        <dbReference type="ARBA" id="ARBA00023015"/>
    </source>
</evidence>
<dbReference type="SUPFAM" id="SSF53850">
    <property type="entry name" value="Periplasmic binding protein-like II"/>
    <property type="match status" value="1"/>
</dbReference>
<protein>
    <submittedName>
        <fullName evidence="6">LysR family transcriptional regulator</fullName>
    </submittedName>
</protein>
<dbReference type="SUPFAM" id="SSF46785">
    <property type="entry name" value="Winged helix' DNA-binding domain"/>
    <property type="match status" value="1"/>
</dbReference>
<evidence type="ECO:0000256" key="4">
    <source>
        <dbReference type="ARBA" id="ARBA00023163"/>
    </source>
</evidence>
<dbReference type="RefSeq" id="WP_123802707.1">
    <property type="nucleotide sequence ID" value="NZ_RMVG01000021.1"/>
</dbReference>
<sequence>MDTTGSIDLRALRFFLSVFDAQNFSVVARREGVSASMVSRTIVQLEDALGQQLFYRNTRAVIPTEAGRLFVEYARAIDNQFSEARQALQERSLQPAGLVRLNAPVFFGQRHIAPWLAGLSTRYPQLEIELTLTDDYVDPHRTATDLIFRIGTLTDSSFHARVLGNQRYYLAASPEYVAQHGAPASPEALSGHRCLVYRGSAGANRWLFRRGDNPWVHYPVVPLLSSNNAETLLTAALGGMGMVLFPDWLTGDHLQNGNLVRLLENYDAGINPAPQQIAAIYPNTRHPPLNVRVVIDYFVEVYGAPLYWQRAFCQEALRL</sequence>